<proteinExistence type="predicted"/>
<keyword evidence="2" id="KW-1185">Reference proteome</keyword>
<evidence type="ECO:0000313" key="1">
    <source>
        <dbReference type="EMBL" id="CRK76304.1"/>
    </source>
</evidence>
<gene>
    <name evidence="1" type="ORF">NIG5292_02361</name>
</gene>
<reference evidence="1 2" key="1">
    <citation type="submission" date="2015-04" db="EMBL/GenBank/DDBJ databases">
        <authorList>
            <person name="Syromyatnikov M.Y."/>
            <person name="Popov V.N."/>
        </authorList>
    </citation>
    <scope>NUCLEOTIDE SEQUENCE [LARGE SCALE GENOMIC DNA]</scope>
    <source>
        <strain evidence="1 2">CECT 5292</strain>
    </source>
</reference>
<dbReference type="STRING" id="282199.GCA_001049735_02360"/>
<dbReference type="AlphaFoldDB" id="A0A0U1NNI3"/>
<accession>A0A0U1NNI3</accession>
<name>A0A0U1NNI3_9RHOB</name>
<protein>
    <submittedName>
        <fullName evidence="1">Uncharacterized protein</fullName>
    </submittedName>
</protein>
<dbReference type="RefSeq" id="WP_048599719.1">
    <property type="nucleotide sequence ID" value="NZ_CVPC01000015.1"/>
</dbReference>
<dbReference type="EMBL" id="CVQV01000015">
    <property type="protein sequence ID" value="CRK76304.1"/>
    <property type="molecule type" value="Genomic_DNA"/>
</dbReference>
<evidence type="ECO:0000313" key="2">
    <source>
        <dbReference type="Proteomes" id="UP000048949"/>
    </source>
</evidence>
<organism evidence="1 2">
    <name type="scientific">Nereida ignava</name>
    <dbReference type="NCBI Taxonomy" id="282199"/>
    <lineage>
        <taxon>Bacteria</taxon>
        <taxon>Pseudomonadati</taxon>
        <taxon>Pseudomonadota</taxon>
        <taxon>Alphaproteobacteria</taxon>
        <taxon>Rhodobacterales</taxon>
        <taxon>Roseobacteraceae</taxon>
        <taxon>Nereida</taxon>
    </lineage>
</organism>
<sequence>METLDFELSWLPQLVDEETERMIAQCYYWDDFERIAPIYGLDLNVYALPEQPYETHVLERAKRTLKKAQYTAFKRVWCGLDGADQTALIDYALNHRRKGHSK</sequence>
<dbReference type="Proteomes" id="UP000048949">
    <property type="component" value="Unassembled WGS sequence"/>
</dbReference>